<proteinExistence type="predicted"/>
<dbReference type="EMBL" id="FNDX01000040">
    <property type="protein sequence ID" value="SDK38295.1"/>
    <property type="molecule type" value="Genomic_DNA"/>
</dbReference>
<keyword evidence="3" id="KW-1185">Reference proteome</keyword>
<feature type="transmembrane region" description="Helical" evidence="1">
    <location>
        <begin position="36"/>
        <end position="54"/>
    </location>
</feature>
<keyword evidence="1" id="KW-0472">Membrane</keyword>
<reference evidence="3" key="1">
    <citation type="submission" date="2016-10" db="EMBL/GenBank/DDBJ databases">
        <authorList>
            <person name="Varghese N."/>
            <person name="Submissions S."/>
        </authorList>
    </citation>
    <scope>NUCLEOTIDE SEQUENCE [LARGE SCALE GENOMIC DNA]</scope>
    <source>
        <strain evidence="3">CGMCC 1.11012</strain>
    </source>
</reference>
<accession>A0A1G9BHF4</accession>
<dbReference type="AlphaFoldDB" id="A0A1G9BHF4"/>
<evidence type="ECO:0000256" key="1">
    <source>
        <dbReference type="SAM" id="Phobius"/>
    </source>
</evidence>
<keyword evidence="1" id="KW-1133">Transmembrane helix</keyword>
<gene>
    <name evidence="2" type="ORF">SAMN05216192_14020</name>
</gene>
<organism evidence="2 3">
    <name type="scientific">Paenibacillus typhae</name>
    <dbReference type="NCBI Taxonomy" id="1174501"/>
    <lineage>
        <taxon>Bacteria</taxon>
        <taxon>Bacillati</taxon>
        <taxon>Bacillota</taxon>
        <taxon>Bacilli</taxon>
        <taxon>Bacillales</taxon>
        <taxon>Paenibacillaceae</taxon>
        <taxon>Paenibacillus</taxon>
    </lineage>
</organism>
<name>A0A1G9BHF4_9BACL</name>
<evidence type="ECO:0000313" key="2">
    <source>
        <dbReference type="EMBL" id="SDK38295.1"/>
    </source>
</evidence>
<feature type="transmembrane region" description="Helical" evidence="1">
    <location>
        <begin position="7"/>
        <end position="24"/>
    </location>
</feature>
<keyword evidence="1" id="KW-0812">Transmembrane</keyword>
<sequence length="61" mass="7413">MRLLQVFRIIFAAITLILFLLLLINKDYQEYNFLRWIWLFMFLTLGSSILSIFIKKSINKK</sequence>
<dbReference type="Proteomes" id="UP000199050">
    <property type="component" value="Unassembled WGS sequence"/>
</dbReference>
<evidence type="ECO:0000313" key="3">
    <source>
        <dbReference type="Proteomes" id="UP000199050"/>
    </source>
</evidence>
<protein>
    <submittedName>
        <fullName evidence="2">Uncharacterized protein</fullName>
    </submittedName>
</protein>